<proteinExistence type="predicted"/>
<dbReference type="RefSeq" id="WP_185061739.1">
    <property type="nucleotide sequence ID" value="NZ_BAABJP010000008.1"/>
</dbReference>
<dbReference type="PROSITE" id="PS51123">
    <property type="entry name" value="OMPA_2"/>
    <property type="match status" value="1"/>
</dbReference>
<feature type="chain" id="PRO_5047165635" description="OmpA-like domain-containing protein" evidence="3">
    <location>
        <begin position="31"/>
        <end position="180"/>
    </location>
</feature>
<feature type="region of interest" description="Disordered" evidence="2">
    <location>
        <begin position="155"/>
        <end position="180"/>
    </location>
</feature>
<dbReference type="EMBL" id="BAABJP010000008">
    <property type="protein sequence ID" value="GAA5153693.1"/>
    <property type="molecule type" value="Genomic_DNA"/>
</dbReference>
<dbReference type="Pfam" id="PF00691">
    <property type="entry name" value="OmpA"/>
    <property type="match status" value="1"/>
</dbReference>
<accession>A0ABP9Q067</accession>
<gene>
    <name evidence="5" type="ORF">GCM10023321_24350</name>
</gene>
<keyword evidence="3" id="KW-0732">Signal</keyword>
<evidence type="ECO:0000313" key="6">
    <source>
        <dbReference type="Proteomes" id="UP001428817"/>
    </source>
</evidence>
<sequence length="180" mass="18119">MAVHTKRYSTRSMLVAALAVAALGTGCSSAQDAAQSAGNQAKDAAQNAAGQAQQGAQNAADQAKDAAGQAAGGVAQQIQGIVQTNPVTFTTQSAELSEQNTQTLQRVAAVLKASGATVTVDTHAGYPEADRSQQLSQQRADNVAKALTAAGVDASKIKTNPTGNTTAQGDEALKVQLSSP</sequence>
<dbReference type="Proteomes" id="UP001428817">
    <property type="component" value="Unassembled WGS sequence"/>
</dbReference>
<dbReference type="InterPro" id="IPR036737">
    <property type="entry name" value="OmpA-like_sf"/>
</dbReference>
<name>A0ABP9Q067_9PSEU</name>
<evidence type="ECO:0000256" key="1">
    <source>
        <dbReference type="PROSITE-ProRule" id="PRU00473"/>
    </source>
</evidence>
<dbReference type="InterPro" id="IPR006665">
    <property type="entry name" value="OmpA-like"/>
</dbReference>
<feature type="domain" description="OmpA-like" evidence="4">
    <location>
        <begin position="76"/>
        <end position="180"/>
    </location>
</feature>
<dbReference type="Gene3D" id="3.30.1330.60">
    <property type="entry name" value="OmpA-like domain"/>
    <property type="match status" value="1"/>
</dbReference>
<dbReference type="PROSITE" id="PS51257">
    <property type="entry name" value="PROKAR_LIPOPROTEIN"/>
    <property type="match status" value="1"/>
</dbReference>
<reference evidence="6" key="1">
    <citation type="journal article" date="2019" name="Int. J. Syst. Evol. Microbiol.">
        <title>The Global Catalogue of Microorganisms (GCM) 10K type strain sequencing project: providing services to taxonomists for standard genome sequencing and annotation.</title>
        <authorList>
            <consortium name="The Broad Institute Genomics Platform"/>
            <consortium name="The Broad Institute Genome Sequencing Center for Infectious Disease"/>
            <person name="Wu L."/>
            <person name="Ma J."/>
        </authorList>
    </citation>
    <scope>NUCLEOTIDE SEQUENCE [LARGE SCALE GENOMIC DNA]</scope>
    <source>
        <strain evidence="6">JCM 18303</strain>
    </source>
</reference>
<keyword evidence="1" id="KW-0472">Membrane</keyword>
<dbReference type="SUPFAM" id="SSF103088">
    <property type="entry name" value="OmpA-like"/>
    <property type="match status" value="1"/>
</dbReference>
<evidence type="ECO:0000259" key="4">
    <source>
        <dbReference type="PROSITE" id="PS51123"/>
    </source>
</evidence>
<feature type="compositionally biased region" description="Polar residues" evidence="2">
    <location>
        <begin position="157"/>
        <end position="168"/>
    </location>
</feature>
<feature type="signal peptide" evidence="3">
    <location>
        <begin position="1"/>
        <end position="30"/>
    </location>
</feature>
<evidence type="ECO:0000256" key="3">
    <source>
        <dbReference type="SAM" id="SignalP"/>
    </source>
</evidence>
<organism evidence="5 6">
    <name type="scientific">Pseudonocardia eucalypti</name>
    <dbReference type="NCBI Taxonomy" id="648755"/>
    <lineage>
        <taxon>Bacteria</taxon>
        <taxon>Bacillati</taxon>
        <taxon>Actinomycetota</taxon>
        <taxon>Actinomycetes</taxon>
        <taxon>Pseudonocardiales</taxon>
        <taxon>Pseudonocardiaceae</taxon>
        <taxon>Pseudonocardia</taxon>
    </lineage>
</organism>
<comment type="caution">
    <text evidence="5">The sequence shown here is derived from an EMBL/GenBank/DDBJ whole genome shotgun (WGS) entry which is preliminary data.</text>
</comment>
<evidence type="ECO:0000256" key="2">
    <source>
        <dbReference type="SAM" id="MobiDB-lite"/>
    </source>
</evidence>
<keyword evidence="6" id="KW-1185">Reference proteome</keyword>
<protein>
    <recommendedName>
        <fullName evidence="4">OmpA-like domain-containing protein</fullName>
    </recommendedName>
</protein>
<evidence type="ECO:0000313" key="5">
    <source>
        <dbReference type="EMBL" id="GAA5153693.1"/>
    </source>
</evidence>
<feature type="region of interest" description="Disordered" evidence="2">
    <location>
        <begin position="45"/>
        <end position="64"/>
    </location>
</feature>